<feature type="domain" description="NERD" evidence="1">
    <location>
        <begin position="37"/>
        <end position="132"/>
    </location>
</feature>
<protein>
    <recommendedName>
        <fullName evidence="1">NERD domain-containing protein</fullName>
    </recommendedName>
</protein>
<dbReference type="EMBL" id="PP511381">
    <property type="protein sequence ID" value="XCD03780.1"/>
    <property type="molecule type" value="Genomic_DNA"/>
</dbReference>
<organism evidence="2">
    <name type="scientific">Dulem virus 51</name>
    <dbReference type="NCBI Taxonomy" id="3145762"/>
    <lineage>
        <taxon>Viruses</taxon>
        <taxon>Monodnaviria</taxon>
        <taxon>Loebvirae</taxon>
        <taxon>Hofneiviricota</taxon>
        <taxon>Faserviricetes</taxon>
        <taxon>Tubulavirales</taxon>
        <taxon>Inoviridae</taxon>
        <taxon>Inovirus</taxon>
    </lineage>
</organism>
<name>A0AAU8AV08_9VIRU</name>
<sequence>MMFWVILITALATAIVTSIILKPKEQESPTTIYEIDNKIQSLSGKKTVLKNIKTECEGHFGTIDTLLIHEQGIFLIYYTRTSGRKIDNKDKNKWIVSTENGLEYIPNYITQSDYDIIFLTKILNLYKHNFKVIIALGEKEYFSQPVKQIKSIQVTNKKYLLNILKRMIDENIVIYKDDKINNMQQAVTKASEQVQQKIYDMGKIYNKT</sequence>
<dbReference type="Pfam" id="PF08378">
    <property type="entry name" value="NERD"/>
    <property type="match status" value="1"/>
</dbReference>
<evidence type="ECO:0000313" key="2">
    <source>
        <dbReference type="EMBL" id="XCD03780.1"/>
    </source>
</evidence>
<reference evidence="2" key="1">
    <citation type="submission" date="2024-03" db="EMBL/GenBank/DDBJ databases">
        <title>Diverse circular DNA viruses in blood, oral, and fecal samples of captive lemurs.</title>
        <authorList>
            <person name="Paietta E.N."/>
            <person name="Kraberger S."/>
            <person name="Lund M.C."/>
            <person name="Custer J.M."/>
            <person name="Vargas K.M."/>
            <person name="Ehmke E.E."/>
            <person name="Yoder A.D."/>
            <person name="Varsani A."/>
        </authorList>
    </citation>
    <scope>NUCLEOTIDE SEQUENCE</scope>
    <source>
        <strain evidence="2">Duke_21_16</strain>
    </source>
</reference>
<evidence type="ECO:0000259" key="1">
    <source>
        <dbReference type="Pfam" id="PF08378"/>
    </source>
</evidence>
<accession>A0AAU8AV08</accession>
<proteinExistence type="predicted"/>
<dbReference type="InterPro" id="IPR011528">
    <property type="entry name" value="NERD"/>
</dbReference>